<keyword evidence="10" id="KW-0458">Lysosome</keyword>
<keyword evidence="7" id="KW-0653">Protein transport</keyword>
<proteinExistence type="predicted"/>
<feature type="domain" description="RH1" evidence="17">
    <location>
        <begin position="11"/>
        <end position="101"/>
    </location>
</feature>
<dbReference type="STRING" id="9643.ENSUAMP00000037247"/>
<dbReference type="GO" id="GO:0031267">
    <property type="term" value="F:small GTPase binding"/>
    <property type="evidence" value="ECO:0007669"/>
    <property type="project" value="Ensembl"/>
</dbReference>
<dbReference type="GO" id="GO:0060271">
    <property type="term" value="P:cilium assembly"/>
    <property type="evidence" value="ECO:0007669"/>
    <property type="project" value="TreeGrafter"/>
</dbReference>
<evidence type="ECO:0000256" key="15">
    <source>
        <dbReference type="SAM" id="Coils"/>
    </source>
</evidence>
<comment type="function">
    <text evidence="12">Rab effector playing a role in late endocytic transport to degradative compartments. Involved in the regulation of lysosomal morphology and distribution. Induces recruitment of dynein-dynactin motor complexes to Rab7A-containing late endosome and lysosome compartments. Promotes centripetal migration of phagosomes and the fusion of phagosomes with the late endosomes and lysosomes.</text>
</comment>
<feature type="region of interest" description="Disordered" evidence="16">
    <location>
        <begin position="299"/>
        <end position="363"/>
    </location>
</feature>
<dbReference type="Gene3D" id="1.20.58.1770">
    <property type="match status" value="1"/>
</dbReference>
<dbReference type="AlphaFoldDB" id="A0A452SWA5"/>
<dbReference type="InterPro" id="IPR051241">
    <property type="entry name" value="DZIP_RILPL"/>
</dbReference>
<dbReference type="OMA" id="HSCGPRV"/>
<dbReference type="PROSITE" id="PS51776">
    <property type="entry name" value="RH1"/>
    <property type="match status" value="1"/>
</dbReference>
<keyword evidence="4" id="KW-0813">Transport</keyword>
<evidence type="ECO:0000256" key="9">
    <source>
        <dbReference type="ARBA" id="ARBA00023136"/>
    </source>
</evidence>
<dbReference type="GO" id="GO:0051959">
    <property type="term" value="F:dynein light intermediate chain binding"/>
    <property type="evidence" value="ECO:0007669"/>
    <property type="project" value="Ensembl"/>
</dbReference>
<evidence type="ECO:0000256" key="2">
    <source>
        <dbReference type="ARBA" id="ARBA00004580"/>
    </source>
</evidence>
<dbReference type="SUPFAM" id="SSF161256">
    <property type="entry name" value="RILP dimerisation region"/>
    <property type="match status" value="1"/>
</dbReference>
<dbReference type="InterPro" id="IPR034744">
    <property type="entry name" value="RH2"/>
</dbReference>
<dbReference type="GO" id="GO:0031902">
    <property type="term" value="C:late endosome membrane"/>
    <property type="evidence" value="ECO:0007669"/>
    <property type="project" value="UniProtKB-SubCell"/>
</dbReference>
<evidence type="ECO:0000256" key="5">
    <source>
        <dbReference type="ARBA" id="ARBA00022553"/>
    </source>
</evidence>
<dbReference type="GO" id="GO:0045732">
    <property type="term" value="P:positive regulation of protein catabolic process"/>
    <property type="evidence" value="ECO:0007669"/>
    <property type="project" value="Ensembl"/>
</dbReference>
<dbReference type="GO" id="GO:0032509">
    <property type="term" value="P:endosome transport via multivesicular body sorting pathway"/>
    <property type="evidence" value="ECO:0007669"/>
    <property type="project" value="Ensembl"/>
</dbReference>
<organism evidence="19 20">
    <name type="scientific">Ursus americanus</name>
    <name type="common">American black bear</name>
    <name type="synonym">Euarctos americanus</name>
    <dbReference type="NCBI Taxonomy" id="9643"/>
    <lineage>
        <taxon>Eukaryota</taxon>
        <taxon>Metazoa</taxon>
        <taxon>Chordata</taxon>
        <taxon>Craniata</taxon>
        <taxon>Vertebrata</taxon>
        <taxon>Euteleostomi</taxon>
        <taxon>Mammalia</taxon>
        <taxon>Eutheria</taxon>
        <taxon>Laurasiatheria</taxon>
        <taxon>Carnivora</taxon>
        <taxon>Caniformia</taxon>
        <taxon>Ursidae</taxon>
        <taxon>Ursus</taxon>
    </lineage>
</organism>
<dbReference type="InterPro" id="IPR021563">
    <property type="entry name" value="RILP_dimer"/>
</dbReference>
<evidence type="ECO:0000256" key="6">
    <source>
        <dbReference type="ARBA" id="ARBA00022753"/>
    </source>
</evidence>
<evidence type="ECO:0000256" key="7">
    <source>
        <dbReference type="ARBA" id="ARBA00022927"/>
    </source>
</evidence>
<dbReference type="Pfam" id="PF11461">
    <property type="entry name" value="RILP"/>
    <property type="match status" value="1"/>
</dbReference>
<gene>
    <name evidence="19" type="primary">RILP</name>
</gene>
<comment type="subcellular location">
    <subcellularLocation>
        <location evidence="2">Cytoplasmic vesicle</location>
        <location evidence="2">Phagosome membrane</location>
    </subcellularLocation>
    <subcellularLocation>
        <location evidence="1">Late endosome membrane</location>
    </subcellularLocation>
    <subcellularLocation>
        <location evidence="3">Lysosome membrane</location>
    </subcellularLocation>
</comment>
<evidence type="ECO:0000313" key="19">
    <source>
        <dbReference type="Ensembl" id="ENSUAMP00000037247.1"/>
    </source>
</evidence>
<evidence type="ECO:0000313" key="20">
    <source>
        <dbReference type="Proteomes" id="UP000291022"/>
    </source>
</evidence>
<dbReference type="GO" id="GO:0046983">
    <property type="term" value="F:protein dimerization activity"/>
    <property type="evidence" value="ECO:0007669"/>
    <property type="project" value="InterPro"/>
</dbReference>
<evidence type="ECO:0000256" key="1">
    <source>
        <dbReference type="ARBA" id="ARBA00004414"/>
    </source>
</evidence>
<evidence type="ECO:0000259" key="17">
    <source>
        <dbReference type="PROSITE" id="PS51776"/>
    </source>
</evidence>
<keyword evidence="11" id="KW-0968">Cytoplasmic vesicle</keyword>
<reference evidence="20" key="1">
    <citation type="submission" date="2016-06" db="EMBL/GenBank/DDBJ databases">
        <title>De novo assembly and RNA-Seq shows season-dependent expression and editing in black bear kidneys.</title>
        <authorList>
            <person name="Korstanje R."/>
            <person name="Srivastava A."/>
            <person name="Sarsani V.K."/>
            <person name="Sheehan S.M."/>
            <person name="Seger R.L."/>
            <person name="Barter M.E."/>
            <person name="Lindqvist C."/>
            <person name="Brody L.C."/>
            <person name="Mullikin J.C."/>
        </authorList>
    </citation>
    <scope>NUCLEOTIDE SEQUENCE [LARGE SCALE GENOMIC DNA]</scope>
</reference>
<dbReference type="Ensembl" id="ENSUAMT00000041462.1">
    <property type="protein sequence ID" value="ENSUAMP00000037247.1"/>
    <property type="gene ID" value="ENSUAMG00000028212.1"/>
</dbReference>
<feature type="coiled-coil region" evidence="15">
    <location>
        <begin position="214"/>
        <end position="241"/>
    </location>
</feature>
<evidence type="ECO:0000256" key="12">
    <source>
        <dbReference type="ARBA" id="ARBA00058545"/>
    </source>
</evidence>
<keyword evidence="6" id="KW-0967">Endosome</keyword>
<evidence type="ECO:0000256" key="13">
    <source>
        <dbReference type="ARBA" id="ARBA00063602"/>
    </source>
</evidence>
<evidence type="ECO:0000256" key="11">
    <source>
        <dbReference type="ARBA" id="ARBA00023329"/>
    </source>
</evidence>
<dbReference type="GO" id="GO:0015031">
    <property type="term" value="P:protein transport"/>
    <property type="evidence" value="ECO:0007669"/>
    <property type="project" value="UniProtKB-KW"/>
</dbReference>
<sequence>METRKAVPGVHSCGPRVAPGSGTAAELVYHLAGALGTELKELARRFGPEAAARLVPLVVRTLELLEKAAVGPDPDSLQVSAQQAEAELRRLREENERLRRELRSGPQEERALLRQLKEVTDRQRDELRAHNRDLLQRSQETEALQEQLQRLLLVNAELRHKLAAVEAQLRAARDRESERELPRQGVVELARDQPVLLQAGALQQPGRPSKAGQCSFSREELEQILQERNELKANVFLLKEELAYFQRELLTDHRVPGLLVEAMKVAVKKQRKKIKAKMLGIPEEAESSDDEDSSWLLLSCDKGAHPPPTESRIQSFFGLSYEGDTEAPKEQTSSMAPSELGGEEEAPQQPHVEPGGSPTGLSS</sequence>
<dbReference type="GO" id="GO:0005765">
    <property type="term" value="C:lysosomal membrane"/>
    <property type="evidence" value="ECO:0007669"/>
    <property type="project" value="UniProtKB-SubCell"/>
</dbReference>
<dbReference type="PANTHER" id="PTHR21502:SF7">
    <property type="entry name" value="RAB-INTERACTING LYSOSOMAL PROTEIN"/>
    <property type="match status" value="1"/>
</dbReference>
<reference evidence="19" key="3">
    <citation type="submission" date="2025-09" db="UniProtKB">
        <authorList>
            <consortium name="Ensembl"/>
        </authorList>
    </citation>
    <scope>IDENTIFICATION</scope>
</reference>
<dbReference type="Pfam" id="PF09744">
    <property type="entry name" value="RH1"/>
    <property type="match status" value="1"/>
</dbReference>
<dbReference type="GO" id="GO:0036064">
    <property type="term" value="C:ciliary basal body"/>
    <property type="evidence" value="ECO:0007669"/>
    <property type="project" value="TreeGrafter"/>
</dbReference>
<dbReference type="GO" id="GO:0030670">
    <property type="term" value="C:phagocytic vesicle membrane"/>
    <property type="evidence" value="ECO:0007669"/>
    <property type="project" value="UniProtKB-SubCell"/>
</dbReference>
<evidence type="ECO:0000256" key="3">
    <source>
        <dbReference type="ARBA" id="ARBA00004656"/>
    </source>
</evidence>
<dbReference type="GeneTree" id="ENSGT00940000161117"/>
<dbReference type="GO" id="GO:0070676">
    <property type="term" value="P:intralumenal vesicle formation"/>
    <property type="evidence" value="ECO:0007669"/>
    <property type="project" value="Ensembl"/>
</dbReference>
<dbReference type="GO" id="GO:0045022">
    <property type="term" value="P:early endosome to late endosome transport"/>
    <property type="evidence" value="ECO:0007669"/>
    <property type="project" value="Ensembl"/>
</dbReference>
<evidence type="ECO:0000259" key="18">
    <source>
        <dbReference type="PROSITE" id="PS51777"/>
    </source>
</evidence>
<evidence type="ECO:0000256" key="14">
    <source>
        <dbReference type="ARBA" id="ARBA00073592"/>
    </source>
</evidence>
<evidence type="ECO:0000256" key="8">
    <source>
        <dbReference type="ARBA" id="ARBA00023054"/>
    </source>
</evidence>
<name>A0A452SWA5_URSAM</name>
<comment type="subunit">
    <text evidence="13">Homodimer. Interacts with RAB7A. Interacts with RAB34. Identified in a complex with MREG and DCTN1; interacts directly with MREG. Interacts with CLN3. Interacts with FLCN; the interaction is direct and promotes association between RILP and RAB34.</text>
</comment>
<dbReference type="GO" id="GO:0008333">
    <property type="term" value="P:endosome to lysosome transport"/>
    <property type="evidence" value="ECO:0007669"/>
    <property type="project" value="Ensembl"/>
</dbReference>
<evidence type="ECO:0000256" key="10">
    <source>
        <dbReference type="ARBA" id="ARBA00023228"/>
    </source>
</evidence>
<feature type="domain" description="RH2" evidence="18">
    <location>
        <begin position="213"/>
        <end position="289"/>
    </location>
</feature>
<dbReference type="Proteomes" id="UP000291022">
    <property type="component" value="Unassembled WGS sequence"/>
</dbReference>
<keyword evidence="20" id="KW-1185">Reference proteome</keyword>
<dbReference type="Gene3D" id="6.10.230.10">
    <property type="match status" value="1"/>
</dbReference>
<protein>
    <recommendedName>
        <fullName evidence="14">Rab-interacting lysosomal protein</fullName>
    </recommendedName>
</protein>
<dbReference type="PROSITE" id="PS51777">
    <property type="entry name" value="RH2"/>
    <property type="match status" value="1"/>
</dbReference>
<feature type="coiled-coil region" evidence="15">
    <location>
        <begin position="81"/>
        <end position="175"/>
    </location>
</feature>
<reference evidence="19" key="2">
    <citation type="submission" date="2025-08" db="UniProtKB">
        <authorList>
            <consortium name="Ensembl"/>
        </authorList>
    </citation>
    <scope>IDENTIFICATION</scope>
</reference>
<evidence type="ECO:0000256" key="16">
    <source>
        <dbReference type="SAM" id="MobiDB-lite"/>
    </source>
</evidence>
<keyword evidence="8 15" id="KW-0175">Coiled coil</keyword>
<keyword evidence="5" id="KW-0597">Phosphoprotein</keyword>
<dbReference type="InterPro" id="IPR034743">
    <property type="entry name" value="RH1"/>
</dbReference>
<evidence type="ECO:0000256" key="4">
    <source>
        <dbReference type="ARBA" id="ARBA00022448"/>
    </source>
</evidence>
<dbReference type="GO" id="GO:0042177">
    <property type="term" value="P:negative regulation of protein catabolic process"/>
    <property type="evidence" value="ECO:0007669"/>
    <property type="project" value="Ensembl"/>
</dbReference>
<dbReference type="FunFam" id="1.20.58.1770:FF:000004">
    <property type="entry name" value="Rab interacting lysosomal protein"/>
    <property type="match status" value="1"/>
</dbReference>
<keyword evidence="9" id="KW-0472">Membrane</keyword>
<dbReference type="PANTHER" id="PTHR21502">
    <property type="entry name" value="ZINC FINGER PROTEIN DZIP1"/>
    <property type="match status" value="1"/>
</dbReference>
<accession>A0A452SWA5</accession>